<accession>A0ABS5CYM8</accession>
<keyword evidence="4" id="KW-1185">Reference proteome</keyword>
<dbReference type="InterPro" id="IPR003156">
    <property type="entry name" value="DHHA1_dom"/>
</dbReference>
<dbReference type="PANTHER" id="PTHR47618">
    <property type="entry name" value="BIFUNCTIONAL OLIGORIBONUCLEASE AND PAP PHOSPHATASE NRNA"/>
    <property type="match status" value="1"/>
</dbReference>
<dbReference type="RefSeq" id="WP_203552357.1">
    <property type="nucleotide sequence ID" value="NZ_JACAOD020000011.1"/>
</dbReference>
<evidence type="ECO:0000313" key="3">
    <source>
        <dbReference type="EMBL" id="MBP5836087.1"/>
    </source>
</evidence>
<proteinExistence type="predicted"/>
<dbReference type="Gene3D" id="3.90.1640.10">
    <property type="entry name" value="inorganic pyrophosphatase (n-terminal core)"/>
    <property type="match status" value="1"/>
</dbReference>
<dbReference type="EMBL" id="JACAOD020000011">
    <property type="protein sequence ID" value="MBP5836087.1"/>
    <property type="molecule type" value="Genomic_DNA"/>
</dbReference>
<evidence type="ECO:0000259" key="2">
    <source>
        <dbReference type="Pfam" id="PF02272"/>
    </source>
</evidence>
<feature type="domain" description="DDH" evidence="1">
    <location>
        <begin position="14"/>
        <end position="149"/>
    </location>
</feature>
<dbReference type="Pfam" id="PF02272">
    <property type="entry name" value="DHHA1"/>
    <property type="match status" value="1"/>
</dbReference>
<protein>
    <submittedName>
        <fullName evidence="3">Bifunctional oligoribonuclease/PAP phosphatase NrnA</fullName>
    </submittedName>
</protein>
<gene>
    <name evidence="3" type="ORF">CHTY_002500</name>
</gene>
<evidence type="ECO:0000259" key="1">
    <source>
        <dbReference type="Pfam" id="PF01368"/>
    </source>
</evidence>
<feature type="domain" description="DHHA1" evidence="2">
    <location>
        <begin position="215"/>
        <end position="305"/>
    </location>
</feature>
<reference evidence="3" key="1">
    <citation type="submission" date="2021-04" db="EMBL/GenBank/DDBJ databases">
        <title>Genomic features of Candidatus Phytoplasma meliae isolate ChTYXIII (1SrXIII-G).</title>
        <authorList>
            <person name="Fernandez F.D."/>
            <person name="Conci L.R."/>
        </authorList>
    </citation>
    <scope>NUCLEOTIDE SEQUENCE [LARGE SCALE GENOMIC DNA]</scope>
    <source>
        <strain evidence="3">ChTYXIII-Mo</strain>
    </source>
</reference>
<dbReference type="InterPro" id="IPR051319">
    <property type="entry name" value="Oligoribo/pAp-PDE_c-di-AMP_PDE"/>
</dbReference>
<dbReference type="Proteomes" id="UP001195571">
    <property type="component" value="Unassembled WGS sequence"/>
</dbReference>
<name>A0ABS5CYM8_9MOLU</name>
<organism evidence="3 4">
    <name type="scientific">Candidatus Phytoplasma meliae</name>
    <dbReference type="NCBI Taxonomy" id="1848402"/>
    <lineage>
        <taxon>Bacteria</taxon>
        <taxon>Bacillati</taxon>
        <taxon>Mycoplasmatota</taxon>
        <taxon>Mollicutes</taxon>
        <taxon>Acholeplasmatales</taxon>
        <taxon>Acholeplasmataceae</taxon>
        <taxon>Candidatus Phytoplasma</taxon>
        <taxon>16SrXIII (Mexican periwinkle virescence group)</taxon>
    </lineage>
</organism>
<dbReference type="PANTHER" id="PTHR47618:SF1">
    <property type="entry name" value="BIFUNCTIONAL OLIGORIBONUCLEASE AND PAP PHOSPHATASE NRNA"/>
    <property type="match status" value="1"/>
</dbReference>
<dbReference type="SUPFAM" id="SSF64182">
    <property type="entry name" value="DHH phosphoesterases"/>
    <property type="match status" value="1"/>
</dbReference>
<sequence length="318" mass="36430">MQIIYDKIKTFKTIIIHGHIKPDGDCYGAQLGLKEVIKATFPQKQVYAVGESNPSLSFVGVMDQIEDSLYQNALAIIVDCGQENKISDPRFKKAREIIRIDHHLLVDNYGDYQWVDPNYSSCSQMIFAFKEKFNMKLTYQGALAMYVGIVTDTGNFCFDRVNQYTLKAASSLLSFDLDVSEIFYHLHKENITLFHYKAYIYQNAITSQGFVYLVISQAILKKFNLHIDIAASFVNILGHLENYPVWAFFMEQEDHTLRVRIRSRGPEINNIAKQFKGGGHLRACGATLESKDQIPLFVAKVQESIRVFKAQPKKKFKK</sequence>
<dbReference type="Pfam" id="PF01368">
    <property type="entry name" value="DHH"/>
    <property type="match status" value="1"/>
</dbReference>
<comment type="caution">
    <text evidence="3">The sequence shown here is derived from an EMBL/GenBank/DDBJ whole genome shotgun (WGS) entry which is preliminary data.</text>
</comment>
<dbReference type="InterPro" id="IPR038763">
    <property type="entry name" value="DHH_sf"/>
</dbReference>
<evidence type="ECO:0000313" key="4">
    <source>
        <dbReference type="Proteomes" id="UP001195571"/>
    </source>
</evidence>
<dbReference type="Gene3D" id="3.10.310.30">
    <property type="match status" value="1"/>
</dbReference>
<dbReference type="InterPro" id="IPR001667">
    <property type="entry name" value="DDH_dom"/>
</dbReference>